<dbReference type="InterPro" id="IPR016454">
    <property type="entry name" value="Cysteine_dSase"/>
</dbReference>
<keyword evidence="4" id="KW-0808">Transferase</keyword>
<comment type="catalytic activity">
    <reaction evidence="9">
        <text>(sulfur carrier)-H + L-cysteine = (sulfur carrier)-SH + L-alanine</text>
        <dbReference type="Rhea" id="RHEA:43892"/>
        <dbReference type="Rhea" id="RHEA-COMP:14737"/>
        <dbReference type="Rhea" id="RHEA-COMP:14739"/>
        <dbReference type="ChEBI" id="CHEBI:29917"/>
        <dbReference type="ChEBI" id="CHEBI:35235"/>
        <dbReference type="ChEBI" id="CHEBI:57972"/>
        <dbReference type="ChEBI" id="CHEBI:64428"/>
        <dbReference type="EC" id="2.8.1.7"/>
    </reaction>
</comment>
<keyword evidence="6" id="KW-0663">Pyridoxal phosphate</keyword>
<accession>A0AAE3R5U2</accession>
<keyword evidence="13" id="KW-1185">Reference proteome</keyword>
<dbReference type="EC" id="2.8.1.7" evidence="3"/>
<dbReference type="GO" id="GO:0031071">
    <property type="term" value="F:cysteine desulfurase activity"/>
    <property type="evidence" value="ECO:0007669"/>
    <property type="project" value="UniProtKB-EC"/>
</dbReference>
<sequence>MEIYFDNAATTPLDSQVLEAMLPYLGKHHGNPSSTHQYGRRAKDAVESARNTIATLLHASPEEIFFTSGATEANNLALAGSIHTLRFRHFITSPLEHDSVLKSLDFYRKNYQIRVSLVETDAWGRVNLGHLQYLLQKNPASFVSLMHGNNEIGNLNEIEEIGNICRTYKAVFHSDTVQTLGKRQLNLSKVPVHFLVGSAHKFHGPKGIGFLYVNKQIHLQPLIHGGSQEKSLRAGTENVAGIVGLSTALSLAYENLDDTQKYLQKLKGYLIRRLKEVFPQLTFNGDSDQQDKSLPSIVNIGFPALGDRALVDILNEKGIYVSGGSACSNLVEHGSHVLRQLGRNLELENIRFSFSKYNTLAEVDYLVKVLSNIYEPQNVLQYAGAVK</sequence>
<proteinExistence type="inferred from homology"/>
<organism evidence="12 13">
    <name type="scientific">Xanthocytophaga agilis</name>
    <dbReference type="NCBI Taxonomy" id="3048010"/>
    <lineage>
        <taxon>Bacteria</taxon>
        <taxon>Pseudomonadati</taxon>
        <taxon>Bacteroidota</taxon>
        <taxon>Cytophagia</taxon>
        <taxon>Cytophagales</taxon>
        <taxon>Rhodocytophagaceae</taxon>
        <taxon>Xanthocytophaga</taxon>
    </lineage>
</organism>
<evidence type="ECO:0000313" key="13">
    <source>
        <dbReference type="Proteomes" id="UP001232063"/>
    </source>
</evidence>
<dbReference type="PROSITE" id="PS00595">
    <property type="entry name" value="AA_TRANSFER_CLASS_5"/>
    <property type="match status" value="1"/>
</dbReference>
<evidence type="ECO:0000259" key="11">
    <source>
        <dbReference type="Pfam" id="PF00266"/>
    </source>
</evidence>
<name>A0AAE3R5U2_9BACT</name>
<gene>
    <name evidence="12" type="ORF">QNI22_24170</name>
</gene>
<dbReference type="PANTHER" id="PTHR11601">
    <property type="entry name" value="CYSTEINE DESULFURYLASE FAMILY MEMBER"/>
    <property type="match status" value="1"/>
</dbReference>
<dbReference type="GO" id="GO:0051536">
    <property type="term" value="F:iron-sulfur cluster binding"/>
    <property type="evidence" value="ECO:0007669"/>
    <property type="project" value="UniProtKB-KW"/>
</dbReference>
<dbReference type="Gene3D" id="3.40.640.10">
    <property type="entry name" value="Type I PLP-dependent aspartate aminotransferase-like (Major domain)"/>
    <property type="match status" value="1"/>
</dbReference>
<dbReference type="RefSeq" id="WP_314514407.1">
    <property type="nucleotide sequence ID" value="NZ_JASJOU010000009.1"/>
</dbReference>
<dbReference type="InterPro" id="IPR015422">
    <property type="entry name" value="PyrdxlP-dep_Trfase_small"/>
</dbReference>
<evidence type="ECO:0000256" key="6">
    <source>
        <dbReference type="ARBA" id="ARBA00022898"/>
    </source>
</evidence>
<evidence type="ECO:0000256" key="1">
    <source>
        <dbReference type="ARBA" id="ARBA00001933"/>
    </source>
</evidence>
<keyword evidence="7" id="KW-0408">Iron</keyword>
<evidence type="ECO:0000256" key="5">
    <source>
        <dbReference type="ARBA" id="ARBA00022723"/>
    </source>
</evidence>
<evidence type="ECO:0000256" key="9">
    <source>
        <dbReference type="ARBA" id="ARBA00050776"/>
    </source>
</evidence>
<dbReference type="Pfam" id="PF00266">
    <property type="entry name" value="Aminotran_5"/>
    <property type="match status" value="1"/>
</dbReference>
<dbReference type="PANTHER" id="PTHR11601:SF34">
    <property type="entry name" value="CYSTEINE DESULFURASE"/>
    <property type="match status" value="1"/>
</dbReference>
<keyword evidence="8" id="KW-0411">Iron-sulfur</keyword>
<evidence type="ECO:0000256" key="8">
    <source>
        <dbReference type="ARBA" id="ARBA00023014"/>
    </source>
</evidence>
<comment type="caution">
    <text evidence="12">The sequence shown here is derived from an EMBL/GenBank/DDBJ whole genome shotgun (WGS) entry which is preliminary data.</text>
</comment>
<evidence type="ECO:0000256" key="3">
    <source>
        <dbReference type="ARBA" id="ARBA00012239"/>
    </source>
</evidence>
<reference evidence="12" key="1">
    <citation type="submission" date="2023-05" db="EMBL/GenBank/DDBJ databases">
        <authorList>
            <person name="Zhang X."/>
        </authorList>
    </citation>
    <scope>NUCLEOTIDE SEQUENCE</scope>
    <source>
        <strain evidence="12">BD1B2-1</strain>
    </source>
</reference>
<dbReference type="Gene3D" id="1.10.260.50">
    <property type="match status" value="1"/>
</dbReference>
<dbReference type="PIRSF" id="PIRSF005572">
    <property type="entry name" value="NifS"/>
    <property type="match status" value="1"/>
</dbReference>
<evidence type="ECO:0000256" key="7">
    <source>
        <dbReference type="ARBA" id="ARBA00023004"/>
    </source>
</evidence>
<dbReference type="InterPro" id="IPR015424">
    <property type="entry name" value="PyrdxlP-dep_Trfase"/>
</dbReference>
<dbReference type="AlphaFoldDB" id="A0AAE3R5U2"/>
<dbReference type="Gene3D" id="3.90.1150.10">
    <property type="entry name" value="Aspartate Aminotransferase, domain 1"/>
    <property type="match status" value="1"/>
</dbReference>
<protein>
    <recommendedName>
        <fullName evidence="3">cysteine desulfurase</fullName>
        <ecNumber evidence="3">2.8.1.7</ecNumber>
    </recommendedName>
</protein>
<dbReference type="InterPro" id="IPR000192">
    <property type="entry name" value="Aminotrans_V_dom"/>
</dbReference>
<evidence type="ECO:0000256" key="4">
    <source>
        <dbReference type="ARBA" id="ARBA00022679"/>
    </source>
</evidence>
<dbReference type="EMBL" id="JASJOU010000009">
    <property type="protein sequence ID" value="MDJ1503780.1"/>
    <property type="molecule type" value="Genomic_DNA"/>
</dbReference>
<evidence type="ECO:0000256" key="10">
    <source>
        <dbReference type="RuleBase" id="RU004504"/>
    </source>
</evidence>
<dbReference type="SUPFAM" id="SSF53383">
    <property type="entry name" value="PLP-dependent transferases"/>
    <property type="match status" value="1"/>
</dbReference>
<feature type="domain" description="Aminotransferase class V" evidence="11">
    <location>
        <begin position="3"/>
        <end position="366"/>
    </location>
</feature>
<dbReference type="GO" id="GO:0046872">
    <property type="term" value="F:metal ion binding"/>
    <property type="evidence" value="ECO:0007669"/>
    <property type="project" value="UniProtKB-KW"/>
</dbReference>
<dbReference type="Proteomes" id="UP001232063">
    <property type="component" value="Unassembled WGS sequence"/>
</dbReference>
<comment type="cofactor">
    <cofactor evidence="1 10">
        <name>pyridoxal 5'-phosphate</name>
        <dbReference type="ChEBI" id="CHEBI:597326"/>
    </cofactor>
</comment>
<evidence type="ECO:0000313" key="12">
    <source>
        <dbReference type="EMBL" id="MDJ1503780.1"/>
    </source>
</evidence>
<evidence type="ECO:0000256" key="2">
    <source>
        <dbReference type="ARBA" id="ARBA00006490"/>
    </source>
</evidence>
<keyword evidence="5" id="KW-0479">Metal-binding</keyword>
<comment type="similarity">
    <text evidence="2">Belongs to the class-V pyridoxal-phosphate-dependent aminotransferase family. NifS/IscS subfamily.</text>
</comment>
<dbReference type="InterPro" id="IPR020578">
    <property type="entry name" value="Aminotrans_V_PyrdxlP_BS"/>
</dbReference>
<dbReference type="InterPro" id="IPR015421">
    <property type="entry name" value="PyrdxlP-dep_Trfase_major"/>
</dbReference>